<keyword evidence="4" id="KW-1185">Reference proteome</keyword>
<keyword evidence="1" id="KW-0812">Transmembrane</keyword>
<organism evidence="3 4">
    <name type="scientific">Hydrogenophaga borbori</name>
    <dbReference type="NCBI Taxonomy" id="2294117"/>
    <lineage>
        <taxon>Bacteria</taxon>
        <taxon>Pseudomonadati</taxon>
        <taxon>Pseudomonadota</taxon>
        <taxon>Betaproteobacteria</taxon>
        <taxon>Burkholderiales</taxon>
        <taxon>Comamonadaceae</taxon>
        <taxon>Hydrogenophaga</taxon>
    </lineage>
</organism>
<dbReference type="Proteomes" id="UP000261931">
    <property type="component" value="Unassembled WGS sequence"/>
</dbReference>
<feature type="transmembrane region" description="Helical" evidence="1">
    <location>
        <begin position="20"/>
        <end position="38"/>
    </location>
</feature>
<keyword evidence="1" id="KW-1133">Transmembrane helix</keyword>
<gene>
    <name evidence="3" type="ORF">DY262_05165</name>
</gene>
<dbReference type="RefSeq" id="WP_116957890.1">
    <property type="nucleotide sequence ID" value="NZ_QVLS01000002.1"/>
</dbReference>
<feature type="domain" description="Sodium symporter small subunit" evidence="2">
    <location>
        <begin position="12"/>
        <end position="78"/>
    </location>
</feature>
<dbReference type="NCBIfam" id="TIGR03647">
    <property type="entry name" value="Na_symport_sm"/>
    <property type="match status" value="1"/>
</dbReference>
<evidence type="ECO:0000313" key="3">
    <source>
        <dbReference type="EMBL" id="RFP81164.1"/>
    </source>
</evidence>
<dbReference type="EMBL" id="QVLS01000002">
    <property type="protein sequence ID" value="RFP81164.1"/>
    <property type="molecule type" value="Genomic_DNA"/>
</dbReference>
<name>A0A372END0_9BURK</name>
<dbReference type="AlphaFoldDB" id="A0A372END0"/>
<feature type="transmembrane region" description="Helical" evidence="1">
    <location>
        <begin position="50"/>
        <end position="72"/>
    </location>
</feature>
<evidence type="ECO:0000259" key="2">
    <source>
        <dbReference type="Pfam" id="PF13937"/>
    </source>
</evidence>
<evidence type="ECO:0000256" key="1">
    <source>
        <dbReference type="SAM" id="Phobius"/>
    </source>
</evidence>
<comment type="caution">
    <text evidence="3">The sequence shown here is derived from an EMBL/GenBank/DDBJ whole genome shotgun (WGS) entry which is preliminary data.</text>
</comment>
<proteinExistence type="predicted"/>
<keyword evidence="1" id="KW-0472">Membrane</keyword>
<sequence>MPPAPATNPRHDRRALALKAVLLAVLVLVSFGTCFFARELSFSVMGWPLHFWIASQGAVLVFIAILAVYTWAMNRLEARDGEGGGDGPDGDGGG</sequence>
<accession>A0A372END0</accession>
<reference evidence="3 4" key="1">
    <citation type="submission" date="2018-08" db="EMBL/GenBank/DDBJ databases">
        <title>Hydrogenophaga sp. LA-38 isolated from sludge.</title>
        <authorList>
            <person name="Im W.-T."/>
        </authorList>
    </citation>
    <scope>NUCLEOTIDE SEQUENCE [LARGE SCALE GENOMIC DNA]</scope>
    <source>
        <strain evidence="3 4">LA-38</strain>
    </source>
</reference>
<evidence type="ECO:0000313" key="4">
    <source>
        <dbReference type="Proteomes" id="UP000261931"/>
    </source>
</evidence>
<dbReference type="InterPro" id="IPR019886">
    <property type="entry name" value="Na_symporter_ssu"/>
</dbReference>
<dbReference type="Pfam" id="PF13937">
    <property type="entry name" value="DUF4212"/>
    <property type="match status" value="1"/>
</dbReference>
<protein>
    <submittedName>
        <fullName evidence="3">DUF4212 domain-containing protein</fullName>
    </submittedName>
</protein>